<reference evidence="8 9" key="1">
    <citation type="submission" date="2019-01" db="EMBL/GenBank/DDBJ databases">
        <title>Bacillus sp. M5HDSG1-1, whole genome shotgun sequence.</title>
        <authorList>
            <person name="Tuo L."/>
        </authorList>
    </citation>
    <scope>NUCLEOTIDE SEQUENCE [LARGE SCALE GENOMIC DNA]</scope>
    <source>
        <strain evidence="8 9">M5HDSG1-1</strain>
    </source>
</reference>
<dbReference type="PANTHER" id="PTHR30349:SF41">
    <property type="entry name" value="INTEGRASE_RECOMBINASE PROTEIN MJ0367-RELATED"/>
    <property type="match status" value="1"/>
</dbReference>
<keyword evidence="3 5" id="KW-0238">DNA-binding</keyword>
<comment type="similarity">
    <text evidence="1">Belongs to the 'phage' integrase family.</text>
</comment>
<evidence type="ECO:0000256" key="2">
    <source>
        <dbReference type="ARBA" id="ARBA00022908"/>
    </source>
</evidence>
<evidence type="ECO:0000256" key="3">
    <source>
        <dbReference type="ARBA" id="ARBA00023125"/>
    </source>
</evidence>
<dbReference type="InterPro" id="IPR002104">
    <property type="entry name" value="Integrase_catalytic"/>
</dbReference>
<evidence type="ECO:0000256" key="5">
    <source>
        <dbReference type="PROSITE-ProRule" id="PRU01248"/>
    </source>
</evidence>
<sequence length="327" mass="38836">MKLTELEFYLEDFLLACQSKNLSPKTLSSYEQSLRLFLAYLKGEHDIEDVQRVKAGHIRQYVAYLQERGKYTVVNREFSKTMNHPQNRRDFKKTVSNVTINNYVRNIKVFFNWLQQEGELHRNPVLNIKQIKTERRQKAGINQEEFNHLLSQFDYTKFHGYRNKVITMILQDTGMRIGECLALEVESIDFKHRMILVTKTKGRKERYVYFSQVMARELKHYLTFKDRYTETQLLFPTTRNTLLSIQSFEKQLKQAGEQIGLKIHPHQIRNNFARHYLLNGGDFYTLSRILGHSSVTVTEQAYMDLTREEIGKKYQQHSPLSKWGVKH</sequence>
<dbReference type="PANTHER" id="PTHR30349">
    <property type="entry name" value="PHAGE INTEGRASE-RELATED"/>
    <property type="match status" value="1"/>
</dbReference>
<dbReference type="InterPro" id="IPR044068">
    <property type="entry name" value="CB"/>
</dbReference>
<gene>
    <name evidence="8" type="ORF">EM808_07235</name>
</gene>
<accession>A0A437KEE5</accession>
<evidence type="ECO:0000313" key="9">
    <source>
        <dbReference type="Proteomes" id="UP000288024"/>
    </source>
</evidence>
<dbReference type="InterPro" id="IPR011010">
    <property type="entry name" value="DNA_brk_join_enz"/>
</dbReference>
<dbReference type="PROSITE" id="PS51898">
    <property type="entry name" value="TYR_RECOMBINASE"/>
    <property type="match status" value="1"/>
</dbReference>
<protein>
    <submittedName>
        <fullName evidence="8">Site-specific integrase</fullName>
    </submittedName>
</protein>
<evidence type="ECO:0000259" key="7">
    <source>
        <dbReference type="PROSITE" id="PS51900"/>
    </source>
</evidence>
<dbReference type="Pfam" id="PF02899">
    <property type="entry name" value="Phage_int_SAM_1"/>
    <property type="match status" value="1"/>
</dbReference>
<dbReference type="GO" id="GO:0003677">
    <property type="term" value="F:DNA binding"/>
    <property type="evidence" value="ECO:0007669"/>
    <property type="project" value="UniProtKB-UniRule"/>
</dbReference>
<name>A0A437KEE5_9BACI</name>
<dbReference type="RefSeq" id="WP_127737512.1">
    <property type="nucleotide sequence ID" value="NZ_RZTZ01000002.1"/>
</dbReference>
<dbReference type="AlphaFoldDB" id="A0A437KEE5"/>
<dbReference type="EMBL" id="RZTZ01000002">
    <property type="protein sequence ID" value="RVT65293.1"/>
    <property type="molecule type" value="Genomic_DNA"/>
</dbReference>
<dbReference type="SUPFAM" id="SSF56349">
    <property type="entry name" value="DNA breaking-rejoining enzymes"/>
    <property type="match status" value="1"/>
</dbReference>
<dbReference type="Pfam" id="PF00589">
    <property type="entry name" value="Phage_integrase"/>
    <property type="match status" value="1"/>
</dbReference>
<comment type="caution">
    <text evidence="8">The sequence shown here is derived from an EMBL/GenBank/DDBJ whole genome shotgun (WGS) entry which is preliminary data.</text>
</comment>
<dbReference type="CDD" id="cd00397">
    <property type="entry name" value="DNA_BRE_C"/>
    <property type="match status" value="1"/>
</dbReference>
<evidence type="ECO:0000313" key="8">
    <source>
        <dbReference type="EMBL" id="RVT65293.1"/>
    </source>
</evidence>
<dbReference type="InterPro" id="IPR013762">
    <property type="entry name" value="Integrase-like_cat_sf"/>
</dbReference>
<dbReference type="GO" id="GO:0006310">
    <property type="term" value="P:DNA recombination"/>
    <property type="evidence" value="ECO:0007669"/>
    <property type="project" value="UniProtKB-KW"/>
</dbReference>
<evidence type="ECO:0000256" key="1">
    <source>
        <dbReference type="ARBA" id="ARBA00008857"/>
    </source>
</evidence>
<dbReference type="InterPro" id="IPR050090">
    <property type="entry name" value="Tyrosine_recombinase_XerCD"/>
</dbReference>
<dbReference type="GO" id="GO:0015074">
    <property type="term" value="P:DNA integration"/>
    <property type="evidence" value="ECO:0007669"/>
    <property type="project" value="UniProtKB-KW"/>
</dbReference>
<dbReference type="Gene3D" id="1.10.443.10">
    <property type="entry name" value="Intergrase catalytic core"/>
    <property type="match status" value="1"/>
</dbReference>
<organism evidence="8 9">
    <name type="scientific">Niallia taxi</name>
    <dbReference type="NCBI Taxonomy" id="2499688"/>
    <lineage>
        <taxon>Bacteria</taxon>
        <taxon>Bacillati</taxon>
        <taxon>Bacillota</taxon>
        <taxon>Bacilli</taxon>
        <taxon>Bacillales</taxon>
        <taxon>Bacillaceae</taxon>
        <taxon>Niallia</taxon>
    </lineage>
</organism>
<feature type="domain" description="Core-binding (CB)" evidence="7">
    <location>
        <begin position="4"/>
        <end position="115"/>
    </location>
</feature>
<dbReference type="Proteomes" id="UP000288024">
    <property type="component" value="Unassembled WGS sequence"/>
</dbReference>
<dbReference type="InterPro" id="IPR010998">
    <property type="entry name" value="Integrase_recombinase_N"/>
</dbReference>
<keyword evidence="4" id="KW-0233">DNA recombination</keyword>
<feature type="domain" description="Tyr recombinase" evidence="6">
    <location>
        <begin position="136"/>
        <end position="315"/>
    </location>
</feature>
<dbReference type="Gene3D" id="1.10.150.130">
    <property type="match status" value="1"/>
</dbReference>
<evidence type="ECO:0000256" key="4">
    <source>
        <dbReference type="ARBA" id="ARBA00023172"/>
    </source>
</evidence>
<proteinExistence type="inferred from homology"/>
<dbReference type="PROSITE" id="PS51900">
    <property type="entry name" value="CB"/>
    <property type="match status" value="1"/>
</dbReference>
<keyword evidence="2" id="KW-0229">DNA integration</keyword>
<dbReference type="InterPro" id="IPR004107">
    <property type="entry name" value="Integrase_SAM-like_N"/>
</dbReference>
<keyword evidence="9" id="KW-1185">Reference proteome</keyword>
<evidence type="ECO:0000259" key="6">
    <source>
        <dbReference type="PROSITE" id="PS51898"/>
    </source>
</evidence>